<dbReference type="Proteomes" id="UP000821853">
    <property type="component" value="Chromosome 10"/>
</dbReference>
<proteinExistence type="predicted"/>
<reference evidence="1 2" key="1">
    <citation type="journal article" date="2020" name="Cell">
        <title>Large-Scale Comparative Analyses of Tick Genomes Elucidate Their Genetic Diversity and Vector Capacities.</title>
        <authorList>
            <consortium name="Tick Genome and Microbiome Consortium (TIGMIC)"/>
            <person name="Jia N."/>
            <person name="Wang J."/>
            <person name="Shi W."/>
            <person name="Du L."/>
            <person name="Sun Y."/>
            <person name="Zhan W."/>
            <person name="Jiang J.F."/>
            <person name="Wang Q."/>
            <person name="Zhang B."/>
            <person name="Ji P."/>
            <person name="Bell-Sakyi L."/>
            <person name="Cui X.M."/>
            <person name="Yuan T.T."/>
            <person name="Jiang B.G."/>
            <person name="Yang W.F."/>
            <person name="Lam T.T."/>
            <person name="Chang Q.C."/>
            <person name="Ding S.J."/>
            <person name="Wang X.J."/>
            <person name="Zhu J.G."/>
            <person name="Ruan X.D."/>
            <person name="Zhao L."/>
            <person name="Wei J.T."/>
            <person name="Ye R.Z."/>
            <person name="Que T.C."/>
            <person name="Du C.H."/>
            <person name="Zhou Y.H."/>
            <person name="Cheng J.X."/>
            <person name="Dai P.F."/>
            <person name="Guo W.B."/>
            <person name="Han X.H."/>
            <person name="Huang E.J."/>
            <person name="Li L.F."/>
            <person name="Wei W."/>
            <person name="Gao Y.C."/>
            <person name="Liu J.Z."/>
            <person name="Shao H.Z."/>
            <person name="Wang X."/>
            <person name="Wang C.C."/>
            <person name="Yang T.C."/>
            <person name="Huo Q.B."/>
            <person name="Li W."/>
            <person name="Chen H.Y."/>
            <person name="Chen S.E."/>
            <person name="Zhou L.G."/>
            <person name="Ni X.B."/>
            <person name="Tian J.H."/>
            <person name="Sheng Y."/>
            <person name="Liu T."/>
            <person name="Pan Y.S."/>
            <person name="Xia L.Y."/>
            <person name="Li J."/>
            <person name="Zhao F."/>
            <person name="Cao W.C."/>
        </authorList>
    </citation>
    <scope>NUCLEOTIDE SEQUENCE [LARGE SCALE GENOMIC DNA]</scope>
    <source>
        <strain evidence="1">HaeL-2018</strain>
    </source>
</reference>
<evidence type="ECO:0000313" key="1">
    <source>
        <dbReference type="EMBL" id="KAH9364018.1"/>
    </source>
</evidence>
<dbReference type="VEuPathDB" id="VectorBase:HLOH_041899"/>
<sequence>MGALYQGDCLEDDFDQWLEETDSWIDRVYQLNGDVDAPPERCHLALPDRRRALPDAGRSLPTTTEIWPKLCQFVDLCPEVKFGGWARTKVAYVPPHQDVDGRRGGLFDWEAGRSTSRASTCRILPVRIYPC</sequence>
<comment type="caution">
    <text evidence="1">The sequence shown here is derived from an EMBL/GenBank/DDBJ whole genome shotgun (WGS) entry which is preliminary data.</text>
</comment>
<protein>
    <submittedName>
        <fullName evidence="1">Uncharacterized protein</fullName>
    </submittedName>
</protein>
<name>A0A9J6FLM5_HAELO</name>
<accession>A0A9J6FLM5</accession>
<keyword evidence="2" id="KW-1185">Reference proteome</keyword>
<organism evidence="1 2">
    <name type="scientific">Haemaphysalis longicornis</name>
    <name type="common">Bush tick</name>
    <dbReference type="NCBI Taxonomy" id="44386"/>
    <lineage>
        <taxon>Eukaryota</taxon>
        <taxon>Metazoa</taxon>
        <taxon>Ecdysozoa</taxon>
        <taxon>Arthropoda</taxon>
        <taxon>Chelicerata</taxon>
        <taxon>Arachnida</taxon>
        <taxon>Acari</taxon>
        <taxon>Parasitiformes</taxon>
        <taxon>Ixodida</taxon>
        <taxon>Ixodoidea</taxon>
        <taxon>Ixodidae</taxon>
        <taxon>Haemaphysalinae</taxon>
        <taxon>Haemaphysalis</taxon>
    </lineage>
</organism>
<gene>
    <name evidence="1" type="ORF">HPB48_020657</name>
</gene>
<evidence type="ECO:0000313" key="2">
    <source>
        <dbReference type="Proteomes" id="UP000821853"/>
    </source>
</evidence>
<dbReference type="AlphaFoldDB" id="A0A9J6FLM5"/>
<dbReference type="EMBL" id="JABSTR010000002">
    <property type="protein sequence ID" value="KAH9364018.1"/>
    <property type="molecule type" value="Genomic_DNA"/>
</dbReference>